<gene>
    <name evidence="2" type="ORF">CPT_Pokken_080</name>
</gene>
<dbReference type="Proteomes" id="UP000324257">
    <property type="component" value="Segment"/>
</dbReference>
<accession>A0A5B9N5C5</accession>
<protein>
    <submittedName>
        <fullName evidence="2">Uncharacterized protein</fullName>
    </submittedName>
</protein>
<organism evidence="2 3">
    <name type="scientific">Stenotrophomonas phage Pokken</name>
    <dbReference type="NCBI Taxonomy" id="2596674"/>
    <lineage>
        <taxon>Viruses</taxon>
        <taxon>Duplodnaviria</taxon>
        <taxon>Heunggongvirae</taxon>
        <taxon>Uroviricota</taxon>
        <taxon>Caudoviricetes</taxon>
        <taxon>Schitoviridae</taxon>
        <taxon>Pokkenvirus</taxon>
        <taxon>Pokkenvirus pokken</taxon>
    </lineage>
</organism>
<proteinExistence type="predicted"/>
<name>A0A5B9N5C5_9CAUD</name>
<sequence length="136" mass="15366">MSHPFRTYHPKRDQLVMQTEVNIESLTRQLDGAKTAAKKLAAMERLFKNKDFKELILQDYCINEASRLIHASINPQFDAENQRKFVVMAQACGGILLWATAQESMLATQAGQIAEIEEALEELRQEDQGAAEDSEV</sequence>
<reference evidence="3" key="1">
    <citation type="submission" date="2019-06" db="EMBL/GenBank/DDBJ databases">
        <title>The complete genome of Stenotrophomonas phage Pokken.</title>
        <authorList>
            <person name="Hayden A."/>
            <person name="Martinez N."/>
            <person name="Moreland R."/>
            <person name="Liu M."/>
            <person name="Gonzalez C.F."/>
            <person name="Ramsey J."/>
        </authorList>
    </citation>
    <scope>NUCLEOTIDE SEQUENCE [LARGE SCALE GENOMIC DNA]</scope>
</reference>
<feature type="coiled-coil region" evidence="1">
    <location>
        <begin position="106"/>
        <end position="133"/>
    </location>
</feature>
<evidence type="ECO:0000313" key="2">
    <source>
        <dbReference type="EMBL" id="QEG09298.1"/>
    </source>
</evidence>
<evidence type="ECO:0000256" key="1">
    <source>
        <dbReference type="SAM" id="Coils"/>
    </source>
</evidence>
<feature type="coiled-coil region" evidence="1">
    <location>
        <begin position="16"/>
        <end position="43"/>
    </location>
</feature>
<keyword evidence="3" id="KW-1185">Reference proteome</keyword>
<dbReference type="EMBL" id="MN062186">
    <property type="protein sequence ID" value="QEG09298.1"/>
    <property type="molecule type" value="Genomic_DNA"/>
</dbReference>
<evidence type="ECO:0000313" key="3">
    <source>
        <dbReference type="Proteomes" id="UP000324257"/>
    </source>
</evidence>
<keyword evidence="1" id="KW-0175">Coiled coil</keyword>